<name>A0A3N2CU70_9ACTN</name>
<reference evidence="1 2" key="1">
    <citation type="submission" date="2018-11" db="EMBL/GenBank/DDBJ databases">
        <title>Sequencing the genomes of 1000 actinobacteria strains.</title>
        <authorList>
            <person name="Klenk H.-P."/>
        </authorList>
    </citation>
    <scope>NUCLEOTIDE SEQUENCE [LARGE SCALE GENOMIC DNA]</scope>
    <source>
        <strain evidence="1 2">DSM 12652</strain>
    </source>
</reference>
<sequence>MVTVEPQRSVVLEGENVPLVRIERVEGSTLSETVPVGTRRSDDLTMTLDGQPVRLAPAGGRLSRRSYRIDITHAGSRYRLQPNSFSGSRLTRDGRPLGELFWLDDHRFAEWEQRADLRPSDAALGYALAASFGTGAQPFWMTALDLVAAGTPG</sequence>
<accession>A0A3N2CU70</accession>
<evidence type="ECO:0000313" key="2">
    <source>
        <dbReference type="Proteomes" id="UP000281738"/>
    </source>
</evidence>
<evidence type="ECO:0000313" key="1">
    <source>
        <dbReference type="EMBL" id="ROR91080.1"/>
    </source>
</evidence>
<proteinExistence type="predicted"/>
<organism evidence="1 2">
    <name type="scientific">Nocardioides aurantiacus</name>
    <dbReference type="NCBI Taxonomy" id="86796"/>
    <lineage>
        <taxon>Bacteria</taxon>
        <taxon>Bacillati</taxon>
        <taxon>Actinomycetota</taxon>
        <taxon>Actinomycetes</taxon>
        <taxon>Propionibacteriales</taxon>
        <taxon>Nocardioidaceae</taxon>
        <taxon>Nocardioides</taxon>
    </lineage>
</organism>
<dbReference type="AlphaFoldDB" id="A0A3N2CU70"/>
<dbReference type="Proteomes" id="UP000281738">
    <property type="component" value="Unassembled WGS sequence"/>
</dbReference>
<gene>
    <name evidence="1" type="ORF">EDD33_1941</name>
</gene>
<keyword evidence="2" id="KW-1185">Reference proteome</keyword>
<protein>
    <submittedName>
        <fullName evidence="1">Uncharacterized protein</fullName>
    </submittedName>
</protein>
<comment type="caution">
    <text evidence="1">The sequence shown here is derived from an EMBL/GenBank/DDBJ whole genome shotgun (WGS) entry which is preliminary data.</text>
</comment>
<dbReference type="EMBL" id="RKHO01000001">
    <property type="protein sequence ID" value="ROR91080.1"/>
    <property type="molecule type" value="Genomic_DNA"/>
</dbReference>